<protein>
    <submittedName>
        <fullName evidence="2">Uncharacterized protein</fullName>
    </submittedName>
</protein>
<reference evidence="2" key="1">
    <citation type="submission" date="2015-04" db="UniProtKB">
        <authorList>
            <consortium name="EnsemblPlants"/>
        </authorList>
    </citation>
    <scope>IDENTIFICATION</scope>
</reference>
<evidence type="ECO:0000313" key="2">
    <source>
        <dbReference type="EnsemblPlants" id="OPUNC01G17220.1"/>
    </source>
</evidence>
<sequence length="145" mass="15785">MRVYQHMAEDEIERKVNLGLKLLSNSIAIEVDGPVCPLNDLLSDRRRCSGLTARDRATYAAARSAGDDDSVAHRRGRSGKETVSAKRKKMRAARVVVGDGAMRLAELDEGMVEGEETAKPTVASTRLGDVLADAKRRFECVTAVV</sequence>
<evidence type="ECO:0000256" key="1">
    <source>
        <dbReference type="SAM" id="MobiDB-lite"/>
    </source>
</evidence>
<dbReference type="AlphaFoldDB" id="A0A0E0JJ62"/>
<name>A0A0E0JJ62_ORYPU</name>
<dbReference type="HOGENOM" id="CLU_1790044_0_0_1"/>
<keyword evidence="3" id="KW-1185">Reference proteome</keyword>
<organism evidence="2">
    <name type="scientific">Oryza punctata</name>
    <name type="common">Red rice</name>
    <dbReference type="NCBI Taxonomy" id="4537"/>
    <lineage>
        <taxon>Eukaryota</taxon>
        <taxon>Viridiplantae</taxon>
        <taxon>Streptophyta</taxon>
        <taxon>Embryophyta</taxon>
        <taxon>Tracheophyta</taxon>
        <taxon>Spermatophyta</taxon>
        <taxon>Magnoliopsida</taxon>
        <taxon>Liliopsida</taxon>
        <taxon>Poales</taxon>
        <taxon>Poaceae</taxon>
        <taxon>BOP clade</taxon>
        <taxon>Oryzoideae</taxon>
        <taxon>Oryzeae</taxon>
        <taxon>Oryzinae</taxon>
        <taxon>Oryza</taxon>
    </lineage>
</organism>
<evidence type="ECO:0000313" key="3">
    <source>
        <dbReference type="Proteomes" id="UP000026962"/>
    </source>
</evidence>
<dbReference type="EnsemblPlants" id="OPUNC01G17220.1">
    <property type="protein sequence ID" value="OPUNC01G17220.1"/>
    <property type="gene ID" value="OPUNC01G17220"/>
</dbReference>
<dbReference type="Gramene" id="OPUNC01G17220.1">
    <property type="protein sequence ID" value="OPUNC01G17220.1"/>
    <property type="gene ID" value="OPUNC01G17220"/>
</dbReference>
<feature type="region of interest" description="Disordered" evidence="1">
    <location>
        <begin position="62"/>
        <end position="85"/>
    </location>
</feature>
<accession>A0A0E0JJ62</accession>
<reference evidence="2" key="2">
    <citation type="submission" date="2018-05" db="EMBL/GenBank/DDBJ databases">
        <title>OpunRS2 (Oryza punctata Reference Sequence Version 2).</title>
        <authorList>
            <person name="Zhang J."/>
            <person name="Kudrna D."/>
            <person name="Lee S."/>
            <person name="Talag J."/>
            <person name="Welchert J."/>
            <person name="Wing R.A."/>
        </authorList>
    </citation>
    <scope>NUCLEOTIDE SEQUENCE [LARGE SCALE GENOMIC DNA]</scope>
</reference>
<dbReference type="Proteomes" id="UP000026962">
    <property type="component" value="Chromosome 1"/>
</dbReference>
<proteinExistence type="predicted"/>